<organism evidence="2">
    <name type="scientific">Rhizophora mucronata</name>
    <name type="common">Asiatic mangrove</name>
    <dbReference type="NCBI Taxonomy" id="61149"/>
    <lineage>
        <taxon>Eukaryota</taxon>
        <taxon>Viridiplantae</taxon>
        <taxon>Streptophyta</taxon>
        <taxon>Embryophyta</taxon>
        <taxon>Tracheophyta</taxon>
        <taxon>Spermatophyta</taxon>
        <taxon>Magnoliopsida</taxon>
        <taxon>eudicotyledons</taxon>
        <taxon>Gunneridae</taxon>
        <taxon>Pentapetalae</taxon>
        <taxon>rosids</taxon>
        <taxon>fabids</taxon>
        <taxon>Malpighiales</taxon>
        <taxon>Rhizophoraceae</taxon>
        <taxon>Rhizophora</taxon>
    </lineage>
</organism>
<dbReference type="AlphaFoldDB" id="A0A2P2IJW8"/>
<sequence>MLVFMCQFIRVHVCLLVNLVTIPCVGTRCDVGMANNNKKKL</sequence>
<name>A0A2P2IJW8_RHIMU</name>
<dbReference type="EMBL" id="GGEC01001033">
    <property type="protein sequence ID" value="MBW81516.1"/>
    <property type="molecule type" value="Transcribed_RNA"/>
</dbReference>
<evidence type="ECO:0000256" key="1">
    <source>
        <dbReference type="SAM" id="SignalP"/>
    </source>
</evidence>
<feature type="chain" id="PRO_5015179204" evidence="1">
    <location>
        <begin position="28"/>
        <end position="41"/>
    </location>
</feature>
<reference evidence="2" key="1">
    <citation type="submission" date="2018-02" db="EMBL/GenBank/DDBJ databases">
        <title>Rhizophora mucronata_Transcriptome.</title>
        <authorList>
            <person name="Meera S.P."/>
            <person name="Sreeshan A."/>
            <person name="Augustine A."/>
        </authorList>
    </citation>
    <scope>NUCLEOTIDE SEQUENCE</scope>
    <source>
        <tissue evidence="2">Leaf</tissue>
    </source>
</reference>
<feature type="signal peptide" evidence="1">
    <location>
        <begin position="1"/>
        <end position="27"/>
    </location>
</feature>
<keyword evidence="1" id="KW-0732">Signal</keyword>
<protein>
    <submittedName>
        <fullName evidence="2">Uncharacterized protein</fullName>
    </submittedName>
</protein>
<evidence type="ECO:0000313" key="2">
    <source>
        <dbReference type="EMBL" id="MBW81516.1"/>
    </source>
</evidence>
<proteinExistence type="predicted"/>
<accession>A0A2P2IJW8</accession>